<dbReference type="SUPFAM" id="SSF103473">
    <property type="entry name" value="MFS general substrate transporter"/>
    <property type="match status" value="1"/>
</dbReference>
<dbReference type="OrthoDB" id="6730379at2759"/>
<feature type="transmembrane region" description="Helical" evidence="8">
    <location>
        <begin position="423"/>
        <end position="444"/>
    </location>
</feature>
<dbReference type="InterPro" id="IPR020846">
    <property type="entry name" value="MFS_dom"/>
</dbReference>
<dbReference type="Proteomes" id="UP001140502">
    <property type="component" value="Unassembled WGS sequence"/>
</dbReference>
<dbReference type="PANTHER" id="PTHR43791">
    <property type="entry name" value="PERMEASE-RELATED"/>
    <property type="match status" value="1"/>
</dbReference>
<evidence type="ECO:0000256" key="3">
    <source>
        <dbReference type="ARBA" id="ARBA00022692"/>
    </source>
</evidence>
<evidence type="ECO:0000256" key="8">
    <source>
        <dbReference type="SAM" id="Phobius"/>
    </source>
</evidence>
<dbReference type="InterPro" id="IPR036259">
    <property type="entry name" value="MFS_trans_sf"/>
</dbReference>
<feature type="transmembrane region" description="Helical" evidence="8">
    <location>
        <begin position="107"/>
        <end position="129"/>
    </location>
</feature>
<keyword evidence="6" id="KW-0325">Glycoprotein</keyword>
<gene>
    <name evidence="10" type="ORF">N0V84_010904</name>
</gene>
<feature type="transmembrane region" description="Helical" evidence="8">
    <location>
        <begin position="363"/>
        <end position="383"/>
    </location>
</feature>
<dbReference type="EMBL" id="JAPEUR010000371">
    <property type="protein sequence ID" value="KAJ4310569.1"/>
    <property type="molecule type" value="Genomic_DNA"/>
</dbReference>
<name>A0A9W8W3E9_9HYPO</name>
<proteinExistence type="predicted"/>
<evidence type="ECO:0000259" key="9">
    <source>
        <dbReference type="PROSITE" id="PS50850"/>
    </source>
</evidence>
<accession>A0A9W8W3E9</accession>
<keyword evidence="3 8" id="KW-0812">Transmembrane</keyword>
<feature type="transmembrane region" description="Helical" evidence="8">
    <location>
        <begin position="334"/>
        <end position="356"/>
    </location>
</feature>
<feature type="transmembrane region" description="Helical" evidence="8">
    <location>
        <begin position="298"/>
        <end position="328"/>
    </location>
</feature>
<dbReference type="GO" id="GO:0016020">
    <property type="term" value="C:membrane"/>
    <property type="evidence" value="ECO:0007669"/>
    <property type="project" value="UniProtKB-SubCell"/>
</dbReference>
<feature type="transmembrane region" description="Helical" evidence="8">
    <location>
        <begin position="230"/>
        <end position="250"/>
    </location>
</feature>
<keyword evidence="5 8" id="KW-0472">Membrane</keyword>
<reference evidence="10" key="1">
    <citation type="submission" date="2022-10" db="EMBL/GenBank/DDBJ databases">
        <title>Tapping the CABI collections for fungal endophytes: first genome assemblies for Collariella, Neodidymelliopsis, Ascochyta clinopodiicola, Didymella pomorum, Didymosphaeria variabile, Neocosmospora piperis and Neocucurbitaria cava.</title>
        <authorList>
            <person name="Hill R."/>
        </authorList>
    </citation>
    <scope>NUCLEOTIDE SEQUENCE</scope>
    <source>
        <strain evidence="10">IMI 366586</strain>
    </source>
</reference>
<feature type="region of interest" description="Disordered" evidence="7">
    <location>
        <begin position="1"/>
        <end position="23"/>
    </location>
</feature>
<feature type="transmembrane region" description="Helical" evidence="8">
    <location>
        <begin position="166"/>
        <end position="186"/>
    </location>
</feature>
<evidence type="ECO:0000256" key="4">
    <source>
        <dbReference type="ARBA" id="ARBA00022989"/>
    </source>
</evidence>
<dbReference type="GO" id="GO:0022857">
    <property type="term" value="F:transmembrane transporter activity"/>
    <property type="evidence" value="ECO:0007669"/>
    <property type="project" value="InterPro"/>
</dbReference>
<comment type="caution">
    <text evidence="10">The sequence shown here is derived from an EMBL/GenBank/DDBJ whole genome shotgun (WGS) entry which is preliminary data.</text>
</comment>
<comment type="subcellular location">
    <subcellularLocation>
        <location evidence="1">Membrane</location>
        <topology evidence="1">Multi-pass membrane protein</topology>
    </subcellularLocation>
</comment>
<dbReference type="Pfam" id="PF07690">
    <property type="entry name" value="MFS_1"/>
    <property type="match status" value="1"/>
</dbReference>
<feature type="transmembrane region" description="Helical" evidence="8">
    <location>
        <begin position="389"/>
        <end position="411"/>
    </location>
</feature>
<evidence type="ECO:0000256" key="2">
    <source>
        <dbReference type="ARBA" id="ARBA00022448"/>
    </source>
</evidence>
<keyword evidence="4 8" id="KW-1133">Transmembrane helix</keyword>
<evidence type="ECO:0000256" key="1">
    <source>
        <dbReference type="ARBA" id="ARBA00004141"/>
    </source>
</evidence>
<dbReference type="PANTHER" id="PTHR43791:SF35">
    <property type="entry name" value="MAJOR FACILITATOR SUPERFAMILY (MFS) PROFILE DOMAIN-CONTAINING PROTEIN"/>
    <property type="match status" value="1"/>
</dbReference>
<feature type="transmembrane region" description="Helical" evidence="8">
    <location>
        <begin position="136"/>
        <end position="154"/>
    </location>
</feature>
<keyword evidence="11" id="KW-1185">Reference proteome</keyword>
<feature type="transmembrane region" description="Helical" evidence="8">
    <location>
        <begin position="456"/>
        <end position="476"/>
    </location>
</feature>
<feature type="transmembrane region" description="Helical" evidence="8">
    <location>
        <begin position="198"/>
        <end position="218"/>
    </location>
</feature>
<evidence type="ECO:0000256" key="6">
    <source>
        <dbReference type="ARBA" id="ARBA00023180"/>
    </source>
</evidence>
<organism evidence="10 11">
    <name type="scientific">Fusarium piperis</name>
    <dbReference type="NCBI Taxonomy" id="1435070"/>
    <lineage>
        <taxon>Eukaryota</taxon>
        <taxon>Fungi</taxon>
        <taxon>Dikarya</taxon>
        <taxon>Ascomycota</taxon>
        <taxon>Pezizomycotina</taxon>
        <taxon>Sordariomycetes</taxon>
        <taxon>Hypocreomycetidae</taxon>
        <taxon>Hypocreales</taxon>
        <taxon>Nectriaceae</taxon>
        <taxon>Fusarium</taxon>
        <taxon>Fusarium solani species complex</taxon>
    </lineage>
</organism>
<evidence type="ECO:0000313" key="11">
    <source>
        <dbReference type="Proteomes" id="UP001140502"/>
    </source>
</evidence>
<dbReference type="PROSITE" id="PS50850">
    <property type="entry name" value="MFS"/>
    <property type="match status" value="1"/>
</dbReference>
<feature type="domain" description="Major facilitator superfamily (MFS) profile" evidence="9">
    <location>
        <begin position="69"/>
        <end position="482"/>
    </location>
</feature>
<evidence type="ECO:0000313" key="10">
    <source>
        <dbReference type="EMBL" id="KAJ4310569.1"/>
    </source>
</evidence>
<protein>
    <recommendedName>
        <fullName evidence="9">Major facilitator superfamily (MFS) profile domain-containing protein</fullName>
    </recommendedName>
</protein>
<evidence type="ECO:0000256" key="5">
    <source>
        <dbReference type="ARBA" id="ARBA00023136"/>
    </source>
</evidence>
<evidence type="ECO:0000256" key="7">
    <source>
        <dbReference type="SAM" id="MobiDB-lite"/>
    </source>
</evidence>
<dbReference type="AlphaFoldDB" id="A0A9W8W3E9"/>
<dbReference type="InterPro" id="IPR011701">
    <property type="entry name" value="MFS"/>
</dbReference>
<sequence length="513" mass="57368">MSPKEALDGTHTTHHVEEAPAPAFREKPKANIDNIRNDAAVNILEQYTGNREWSEVEEKHLVRKIDRKLMPLMFLTYGLQYYDKSMLSQAAVFGLREELHLETRNRFSFSSSIFYIGFIAGAMPAILMAQRYRIERVAATVVSIWGVCLLATMGCQDYRGLYVQRFFLGFLESGISPMFMLIVAGFYKKDEQAMRIGFWFSANGFISIVSPLVNWGVGHISSGPLSPWQYMYLVAGCLTVVWAFIILFFMPPDPIRAKNLSERERYIAISRLRVNNAGVLNTHFKYKQALEVMADPRFWLSFAMAVLIMIANGPISTFIAIVIGGFGFTPFQSLLLVMPAGFVAGLEGLVVCYFAYKFPRWRTWLIVATLLPTITASTLLWQLPRSSKGGLLAGVYMLGGFAAPYSVLMGLQTANTAGYTKKSLTASGLFLGYCIGNIIGPLVFKSSDAPAYGPGFTVVLITSIIAGALAICYRYLCIWENARRDLVGEPEGYEHAYDDDITDMKNPQFRYSI</sequence>
<keyword evidence="2" id="KW-0813">Transport</keyword>
<feature type="compositionally biased region" description="Basic and acidic residues" evidence="7">
    <location>
        <begin position="14"/>
        <end position="23"/>
    </location>
</feature>
<dbReference type="Gene3D" id="1.20.1250.20">
    <property type="entry name" value="MFS general substrate transporter like domains"/>
    <property type="match status" value="2"/>
</dbReference>